<evidence type="ECO:0000256" key="7">
    <source>
        <dbReference type="ARBA" id="ARBA00022801"/>
    </source>
</evidence>
<dbReference type="GO" id="GO:0004556">
    <property type="term" value="F:alpha-amylase activity"/>
    <property type="evidence" value="ECO:0007669"/>
    <property type="project" value="UniProtKB-EC"/>
</dbReference>
<dbReference type="Gene3D" id="3.20.20.80">
    <property type="entry name" value="Glycosidases"/>
    <property type="match status" value="1"/>
</dbReference>
<evidence type="ECO:0000256" key="2">
    <source>
        <dbReference type="ARBA" id="ARBA00001913"/>
    </source>
</evidence>
<feature type="domain" description="Glycosyl hydrolase family 13 catalytic" evidence="13">
    <location>
        <begin position="38"/>
        <end position="369"/>
    </location>
</feature>
<evidence type="ECO:0000256" key="3">
    <source>
        <dbReference type="ARBA" id="ARBA00008061"/>
    </source>
</evidence>
<dbReference type="RefSeq" id="WP_078110107.1">
    <property type="nucleotide sequence ID" value="NZ_CP065424.1"/>
</dbReference>
<dbReference type="Gene3D" id="2.60.40.1180">
    <property type="entry name" value="Golgi alpha-mannosidase II"/>
    <property type="match status" value="1"/>
</dbReference>
<comment type="cofactor">
    <cofactor evidence="2">
        <name>Ca(2+)</name>
        <dbReference type="ChEBI" id="CHEBI:29108"/>
    </cofactor>
</comment>
<sequence length="495" mass="57044">MLKKVLAFCFTLLLLFYSVPVHAAGVEEQDWQDQMIYYLIVDRFNNGDSSNDKNVNALNPLGYQGGDFQGIIDKLDYLEDLGFTTVMLSPIFDNDDKGYDGSRIKDYYKTEEHFGSLKSFKKLVKEVHNRDMKIIIDFPTYQVSPENSLVQDSAKKDWFNGTTKDQLPVLNQENSQVKQYLIDAAKWWVNQTDIDGYFLSDADHFPESFWKEFSSTVKSKKSDLYLLGEVSSNSLIKNHEKAGFDGMMDHNLNQPMRDAFSNINQPIKPVLDIINQHKETYKNANLIGAFYDNPNMKRYTRDMVNNNLFPGTRWKLALTYLYTQPEIPIVYYGTEIAVDGGNAPENRQMMNFRADKELIDYMTMIGEIRQMQPALRRGTMKTIYDKDGMVVFKREYKGKINIVAINNTDKTQIVNISQDKLQDNKELRGLISGGIEREDNGVFKLALDRETSEIYNVVEKTGINYVMIAVLVAIWVAFILFVVTVRKRGKNKKVQ</sequence>
<keyword evidence="10" id="KW-0326">Glycosidase</keyword>
<evidence type="ECO:0000256" key="6">
    <source>
        <dbReference type="ARBA" id="ARBA00022729"/>
    </source>
</evidence>
<proteinExistence type="inferred from homology"/>
<dbReference type="PIRSF" id="PIRSF001024">
    <property type="entry name" value="Alph-amyl_fung"/>
    <property type="match status" value="1"/>
</dbReference>
<feature type="signal peptide" evidence="12">
    <location>
        <begin position="1"/>
        <end position="23"/>
    </location>
</feature>
<evidence type="ECO:0000259" key="13">
    <source>
        <dbReference type="SMART" id="SM00642"/>
    </source>
</evidence>
<keyword evidence="7" id="KW-0378">Hydrolase</keyword>
<evidence type="ECO:0000313" key="14">
    <source>
        <dbReference type="EMBL" id="OOP68528.1"/>
    </source>
</evidence>
<keyword evidence="6 12" id="KW-0732">Signal</keyword>
<dbReference type="SUPFAM" id="SSF51011">
    <property type="entry name" value="Glycosyl hydrolase domain"/>
    <property type="match status" value="1"/>
</dbReference>
<dbReference type="EMBL" id="MTLA01000104">
    <property type="protein sequence ID" value="OOP68528.1"/>
    <property type="molecule type" value="Genomic_DNA"/>
</dbReference>
<accession>A0A8E2LEP0</accession>
<evidence type="ECO:0000256" key="5">
    <source>
        <dbReference type="ARBA" id="ARBA00022723"/>
    </source>
</evidence>
<dbReference type="SMART" id="SM00642">
    <property type="entry name" value="Aamy"/>
    <property type="match status" value="1"/>
</dbReference>
<dbReference type="PANTHER" id="PTHR10357">
    <property type="entry name" value="ALPHA-AMYLASE FAMILY MEMBER"/>
    <property type="match status" value="1"/>
</dbReference>
<dbReference type="GO" id="GO:0016829">
    <property type="term" value="F:lyase activity"/>
    <property type="evidence" value="ECO:0007669"/>
    <property type="project" value="UniProtKB-KW"/>
</dbReference>
<dbReference type="Proteomes" id="UP000189761">
    <property type="component" value="Unassembled WGS sequence"/>
</dbReference>
<protein>
    <recommendedName>
        <fullName evidence="4">alpha-amylase</fullName>
        <ecNumber evidence="4">3.2.1.1</ecNumber>
    </recommendedName>
</protein>
<feature type="chain" id="PRO_5034028967" description="alpha-amylase" evidence="12">
    <location>
        <begin position="24"/>
        <end position="495"/>
    </location>
</feature>
<evidence type="ECO:0000256" key="9">
    <source>
        <dbReference type="ARBA" id="ARBA00023277"/>
    </source>
</evidence>
<comment type="caution">
    <text evidence="14">The sequence shown here is derived from an EMBL/GenBank/DDBJ whole genome shotgun (WGS) entry which is preliminary data.</text>
</comment>
<keyword evidence="11" id="KW-1133">Transmembrane helix</keyword>
<reference evidence="14 15" key="1">
    <citation type="submission" date="2017-01" db="EMBL/GenBank/DDBJ databases">
        <title>Draft genome sequence of Bacillus oleronius.</title>
        <authorList>
            <person name="Allam M."/>
        </authorList>
    </citation>
    <scope>NUCLEOTIDE SEQUENCE [LARGE SCALE GENOMIC DNA]</scope>
    <source>
        <strain evidence="14 15">DSM 9356</strain>
    </source>
</reference>
<keyword evidence="8" id="KW-0106">Calcium</keyword>
<keyword evidence="11" id="KW-0812">Transmembrane</keyword>
<dbReference type="InterPro" id="IPR013777">
    <property type="entry name" value="A-amylase-like"/>
</dbReference>
<name>A0A8E2LEP0_9BACI</name>
<dbReference type="InterPro" id="IPR054174">
    <property type="entry name" value="Alpha-amylase-like_C"/>
</dbReference>
<evidence type="ECO:0000313" key="15">
    <source>
        <dbReference type="Proteomes" id="UP000189761"/>
    </source>
</evidence>
<dbReference type="EC" id="3.2.1.1" evidence="4"/>
<dbReference type="GO" id="GO:0005509">
    <property type="term" value="F:calcium ion binding"/>
    <property type="evidence" value="ECO:0007669"/>
    <property type="project" value="InterPro"/>
</dbReference>
<dbReference type="PANTHER" id="PTHR10357:SF215">
    <property type="entry name" value="ALPHA-AMYLASE 1"/>
    <property type="match status" value="1"/>
</dbReference>
<dbReference type="InterPro" id="IPR006047">
    <property type="entry name" value="GH13_cat_dom"/>
</dbReference>
<dbReference type="InterPro" id="IPR013780">
    <property type="entry name" value="Glyco_hydro_b"/>
</dbReference>
<evidence type="ECO:0000256" key="4">
    <source>
        <dbReference type="ARBA" id="ARBA00012595"/>
    </source>
</evidence>
<dbReference type="Pfam" id="PF22026">
    <property type="entry name" value="Alpha-amylase_C_2"/>
    <property type="match status" value="1"/>
</dbReference>
<dbReference type="AlphaFoldDB" id="A0A8E2LEP0"/>
<dbReference type="SUPFAM" id="SSF51445">
    <property type="entry name" value="(Trans)glycosidases"/>
    <property type="match status" value="1"/>
</dbReference>
<feature type="transmembrane region" description="Helical" evidence="11">
    <location>
        <begin position="465"/>
        <end position="485"/>
    </location>
</feature>
<gene>
    <name evidence="14" type="ORF">BWZ43_10020</name>
</gene>
<keyword evidence="5" id="KW-0479">Metal-binding</keyword>
<organism evidence="14 15">
    <name type="scientific">Heyndrickxia oleronia</name>
    <dbReference type="NCBI Taxonomy" id="38875"/>
    <lineage>
        <taxon>Bacteria</taxon>
        <taxon>Bacillati</taxon>
        <taxon>Bacillota</taxon>
        <taxon>Bacilli</taxon>
        <taxon>Bacillales</taxon>
        <taxon>Bacillaceae</taxon>
        <taxon>Heyndrickxia</taxon>
    </lineage>
</organism>
<keyword evidence="11" id="KW-0472">Membrane</keyword>
<evidence type="ECO:0000256" key="10">
    <source>
        <dbReference type="ARBA" id="ARBA00023295"/>
    </source>
</evidence>
<dbReference type="GO" id="GO:0005975">
    <property type="term" value="P:carbohydrate metabolic process"/>
    <property type="evidence" value="ECO:0007669"/>
    <property type="project" value="InterPro"/>
</dbReference>
<dbReference type="InterPro" id="IPR017853">
    <property type="entry name" value="GH"/>
</dbReference>
<evidence type="ECO:0000256" key="1">
    <source>
        <dbReference type="ARBA" id="ARBA00000548"/>
    </source>
</evidence>
<keyword evidence="15" id="KW-1185">Reference proteome</keyword>
<keyword evidence="9" id="KW-0119">Carbohydrate metabolism</keyword>
<evidence type="ECO:0000256" key="11">
    <source>
        <dbReference type="SAM" id="Phobius"/>
    </source>
</evidence>
<comment type="similarity">
    <text evidence="3">Belongs to the glycosyl hydrolase 13 family.</text>
</comment>
<dbReference type="Pfam" id="PF00128">
    <property type="entry name" value="Alpha-amylase"/>
    <property type="match status" value="1"/>
</dbReference>
<evidence type="ECO:0000256" key="12">
    <source>
        <dbReference type="SAM" id="SignalP"/>
    </source>
</evidence>
<keyword evidence="14" id="KW-0456">Lyase</keyword>
<comment type="catalytic activity">
    <reaction evidence="1">
        <text>Endohydrolysis of (1-&gt;4)-alpha-D-glucosidic linkages in polysaccharides containing three or more (1-&gt;4)-alpha-linked D-glucose units.</text>
        <dbReference type="EC" id="3.2.1.1"/>
    </reaction>
</comment>
<evidence type="ECO:0000256" key="8">
    <source>
        <dbReference type="ARBA" id="ARBA00022837"/>
    </source>
</evidence>